<reference evidence="2 3" key="1">
    <citation type="submission" date="2020-04" db="EMBL/GenBank/DDBJ databases">
        <title>Pseudoalteromonas caenipelagi sp. nov., isolated from a tidal flat.</title>
        <authorList>
            <person name="Park S."/>
            <person name="Yoon J.-H."/>
        </authorList>
    </citation>
    <scope>NUCLEOTIDE SEQUENCE [LARGE SCALE GENOMIC DNA]</scope>
    <source>
        <strain evidence="2 3">JBTF-M23</strain>
    </source>
</reference>
<dbReference type="AlphaFoldDB" id="A0A849VFW3"/>
<sequence>MNNSKTLVQLFAAAALLALAGCSDGPAEDAGEKVDEMVTDTKNAIEDACEKVKETAKAENENC</sequence>
<dbReference type="Proteomes" id="UP000586305">
    <property type="component" value="Unassembled WGS sequence"/>
</dbReference>
<dbReference type="PROSITE" id="PS51257">
    <property type="entry name" value="PROKAR_LIPOPROTEIN"/>
    <property type="match status" value="1"/>
</dbReference>
<proteinExistence type="predicted"/>
<accession>A0A849VFW3</accession>
<feature type="signal peptide" evidence="1">
    <location>
        <begin position="1"/>
        <end position="20"/>
    </location>
</feature>
<keyword evidence="3" id="KW-1185">Reference proteome</keyword>
<dbReference type="EMBL" id="JABBPG010000003">
    <property type="protein sequence ID" value="NOU50601.1"/>
    <property type="molecule type" value="Genomic_DNA"/>
</dbReference>
<evidence type="ECO:0000313" key="2">
    <source>
        <dbReference type="EMBL" id="NOU50601.1"/>
    </source>
</evidence>
<name>A0A849VFW3_9GAMM</name>
<protein>
    <recommendedName>
        <fullName evidence="4">Small secreted protein</fullName>
    </recommendedName>
</protein>
<organism evidence="2 3">
    <name type="scientific">Pseudoalteromonas caenipelagi</name>
    <dbReference type="NCBI Taxonomy" id="2726988"/>
    <lineage>
        <taxon>Bacteria</taxon>
        <taxon>Pseudomonadati</taxon>
        <taxon>Pseudomonadota</taxon>
        <taxon>Gammaproteobacteria</taxon>
        <taxon>Alteromonadales</taxon>
        <taxon>Pseudoalteromonadaceae</taxon>
        <taxon>Pseudoalteromonas</taxon>
    </lineage>
</organism>
<evidence type="ECO:0000256" key="1">
    <source>
        <dbReference type="SAM" id="SignalP"/>
    </source>
</evidence>
<feature type="chain" id="PRO_5032910661" description="Small secreted protein" evidence="1">
    <location>
        <begin position="21"/>
        <end position="63"/>
    </location>
</feature>
<comment type="caution">
    <text evidence="2">The sequence shown here is derived from an EMBL/GenBank/DDBJ whole genome shotgun (WGS) entry which is preliminary data.</text>
</comment>
<keyword evidence="1" id="KW-0732">Signal</keyword>
<evidence type="ECO:0000313" key="3">
    <source>
        <dbReference type="Proteomes" id="UP000586305"/>
    </source>
</evidence>
<dbReference type="RefSeq" id="WP_171625688.1">
    <property type="nucleotide sequence ID" value="NZ_JABBPG010000003.1"/>
</dbReference>
<evidence type="ECO:0008006" key="4">
    <source>
        <dbReference type="Google" id="ProtNLM"/>
    </source>
</evidence>
<gene>
    <name evidence="2" type="ORF">HG263_08605</name>
</gene>